<sequence length="79" mass="9247">MKGKRKPFGHCATVHTAQFLFWNRLAYGNEKRQPRRGEFSRAGEFFEYCEPTIRVWKRSYASARPWCRAADANTCDVSV</sequence>
<dbReference type="Proteomes" id="UP000279307">
    <property type="component" value="Chromosome 3"/>
</dbReference>
<reference evidence="1" key="1">
    <citation type="journal article" date="2018" name="Genome Res.">
        <title>The genomic architecture and molecular evolution of ant odorant receptors.</title>
        <authorList>
            <person name="McKenzie S.K."/>
            <person name="Kronauer D.J.C."/>
        </authorList>
    </citation>
    <scope>NUCLEOTIDE SEQUENCE [LARGE SCALE GENOMIC DNA]</scope>
    <source>
        <strain evidence="1">Clonal line C1</strain>
    </source>
</reference>
<name>A0A3L8DWK9_OOCBI</name>
<evidence type="ECO:0000313" key="1">
    <source>
        <dbReference type="EMBL" id="RLU24827.1"/>
    </source>
</evidence>
<dbReference type="EMBL" id="QOIP01000003">
    <property type="protein sequence ID" value="RLU24827.1"/>
    <property type="molecule type" value="Genomic_DNA"/>
</dbReference>
<dbReference type="AlphaFoldDB" id="A0A3L8DWK9"/>
<organism evidence="1">
    <name type="scientific">Ooceraea biroi</name>
    <name type="common">Clonal raider ant</name>
    <name type="synonym">Cerapachys biroi</name>
    <dbReference type="NCBI Taxonomy" id="2015173"/>
    <lineage>
        <taxon>Eukaryota</taxon>
        <taxon>Metazoa</taxon>
        <taxon>Ecdysozoa</taxon>
        <taxon>Arthropoda</taxon>
        <taxon>Hexapoda</taxon>
        <taxon>Insecta</taxon>
        <taxon>Pterygota</taxon>
        <taxon>Neoptera</taxon>
        <taxon>Endopterygota</taxon>
        <taxon>Hymenoptera</taxon>
        <taxon>Apocrita</taxon>
        <taxon>Aculeata</taxon>
        <taxon>Formicoidea</taxon>
        <taxon>Formicidae</taxon>
        <taxon>Dorylinae</taxon>
        <taxon>Ooceraea</taxon>
    </lineage>
</organism>
<comment type="caution">
    <text evidence="1">The sequence shown here is derived from an EMBL/GenBank/DDBJ whole genome shotgun (WGS) entry which is preliminary data.</text>
</comment>
<gene>
    <name evidence="1" type="ORF">DMN91_002917</name>
</gene>
<accession>A0A3L8DWK9</accession>
<reference evidence="1" key="2">
    <citation type="submission" date="2018-07" db="EMBL/GenBank/DDBJ databases">
        <authorList>
            <person name="Mckenzie S.K."/>
            <person name="Kronauer D.J.C."/>
        </authorList>
    </citation>
    <scope>NUCLEOTIDE SEQUENCE</scope>
    <source>
        <strain evidence="1">Clonal line C1</strain>
    </source>
</reference>
<proteinExistence type="predicted"/>
<protein>
    <submittedName>
        <fullName evidence="1">Uncharacterized protein</fullName>
    </submittedName>
</protein>